<evidence type="ECO:0008006" key="4">
    <source>
        <dbReference type="Google" id="ProtNLM"/>
    </source>
</evidence>
<dbReference type="PANTHER" id="PTHR35394:SF5">
    <property type="entry name" value="DUF3176 DOMAIN-CONTAINING PROTEIN"/>
    <property type="match status" value="1"/>
</dbReference>
<keyword evidence="1" id="KW-1133">Transmembrane helix</keyword>
<feature type="transmembrane region" description="Helical" evidence="1">
    <location>
        <begin position="217"/>
        <end position="236"/>
    </location>
</feature>
<keyword evidence="1" id="KW-0472">Membrane</keyword>
<gene>
    <name evidence="2" type="ORF">Daus18300_013167</name>
</gene>
<dbReference type="EMBL" id="JAWRVE010000196">
    <property type="protein sequence ID" value="KAL1849666.1"/>
    <property type="molecule type" value="Genomic_DNA"/>
</dbReference>
<evidence type="ECO:0000313" key="2">
    <source>
        <dbReference type="EMBL" id="KAL1849666.1"/>
    </source>
</evidence>
<proteinExistence type="predicted"/>
<keyword evidence="1" id="KW-0812">Transmembrane</keyword>
<name>A0ABR3W008_9PEZI</name>
<dbReference type="PANTHER" id="PTHR35394">
    <property type="entry name" value="DUF3176 DOMAIN-CONTAINING PROTEIN"/>
    <property type="match status" value="1"/>
</dbReference>
<dbReference type="Proteomes" id="UP001583177">
    <property type="component" value="Unassembled WGS sequence"/>
</dbReference>
<keyword evidence="3" id="KW-1185">Reference proteome</keyword>
<reference evidence="2 3" key="1">
    <citation type="journal article" date="2024" name="IMA Fungus">
        <title>IMA Genome - F19 : A genome assembly and annotation guide to empower mycologists, including annotated draft genome sequences of Ceratocystis pirilliformis, Diaporthe australafricana, Fusarium ophioides, Paecilomyces lecythidis, and Sporothrix stenoceras.</title>
        <authorList>
            <person name="Aylward J."/>
            <person name="Wilson A.M."/>
            <person name="Visagie C.M."/>
            <person name="Spraker J."/>
            <person name="Barnes I."/>
            <person name="Buitendag C."/>
            <person name="Ceriani C."/>
            <person name="Del Mar Angel L."/>
            <person name="du Plessis D."/>
            <person name="Fuchs T."/>
            <person name="Gasser K."/>
            <person name="Kramer D."/>
            <person name="Li W."/>
            <person name="Munsamy K."/>
            <person name="Piso A."/>
            <person name="Price J.L."/>
            <person name="Sonnekus B."/>
            <person name="Thomas C."/>
            <person name="van der Nest A."/>
            <person name="van Dijk A."/>
            <person name="van Heerden A."/>
            <person name="van Vuuren N."/>
            <person name="Yilmaz N."/>
            <person name="Duong T.A."/>
            <person name="van der Merwe N.A."/>
            <person name="Wingfield M.J."/>
            <person name="Wingfield B.D."/>
        </authorList>
    </citation>
    <scope>NUCLEOTIDE SEQUENCE [LARGE SCALE GENOMIC DNA]</scope>
    <source>
        <strain evidence="2 3">CMW 18300</strain>
    </source>
</reference>
<sequence length="318" mass="34976">MTTPGNITFSTAYAETMWSTVLVIKAATPYNTENYTDFTSQPVPTNFMRFVVFRQPNSNYVTEDDTVEETLECDLSFAAYKYSNATSVGNNFAFGHVEPIVLEPGSFVHIGNNNEQSYVVFNTSGLPEFRVSMWDLGALLQFFPSDSFSGTLAIGEVMAEFFSAPAGITPAVWKPKSNISQILQDMATSMTDQLRSSYNETAPGLTAKSVVVVRVHWPWLALPFAVVLSAAVLLLAEMIESRRSKDISLWKSSSTALLFHSVLKSQGIITGSSDAETPRQLEKLTKATRVRLERKGEAHTSYSIPLAPMGTATHNQPT</sequence>
<accession>A0ABR3W008</accession>
<protein>
    <recommendedName>
        <fullName evidence="4">Transmembrane protein</fullName>
    </recommendedName>
</protein>
<comment type="caution">
    <text evidence="2">The sequence shown here is derived from an EMBL/GenBank/DDBJ whole genome shotgun (WGS) entry which is preliminary data.</text>
</comment>
<evidence type="ECO:0000313" key="3">
    <source>
        <dbReference type="Proteomes" id="UP001583177"/>
    </source>
</evidence>
<organism evidence="2 3">
    <name type="scientific">Diaporthe australafricana</name>
    <dbReference type="NCBI Taxonomy" id="127596"/>
    <lineage>
        <taxon>Eukaryota</taxon>
        <taxon>Fungi</taxon>
        <taxon>Dikarya</taxon>
        <taxon>Ascomycota</taxon>
        <taxon>Pezizomycotina</taxon>
        <taxon>Sordariomycetes</taxon>
        <taxon>Sordariomycetidae</taxon>
        <taxon>Diaporthales</taxon>
        <taxon>Diaporthaceae</taxon>
        <taxon>Diaporthe</taxon>
    </lineage>
</organism>
<evidence type="ECO:0000256" key="1">
    <source>
        <dbReference type="SAM" id="Phobius"/>
    </source>
</evidence>